<name>A0AAU7T186_9GAMM</name>
<protein>
    <recommendedName>
        <fullName evidence="2">Lipoprotein</fullName>
    </recommendedName>
</protein>
<gene>
    <name evidence="1" type="ORF">ABJ384_07450</name>
</gene>
<evidence type="ECO:0000313" key="1">
    <source>
        <dbReference type="EMBL" id="XBU16983.1"/>
    </source>
</evidence>
<dbReference type="RefSeq" id="WP_349929674.1">
    <property type="nucleotide sequence ID" value="NZ_CP157981.1"/>
</dbReference>
<dbReference type="PROSITE" id="PS51257">
    <property type="entry name" value="PROKAR_LIPOPROTEIN"/>
    <property type="match status" value="1"/>
</dbReference>
<organism evidence="1">
    <name type="scientific">Acinetobacter sp. A1-4-2</name>
    <dbReference type="NCBI Taxonomy" id="3156489"/>
    <lineage>
        <taxon>Bacteria</taxon>
        <taxon>Pseudomonadati</taxon>
        <taxon>Pseudomonadota</taxon>
        <taxon>Gammaproteobacteria</taxon>
        <taxon>Moraxellales</taxon>
        <taxon>Moraxellaceae</taxon>
        <taxon>Acinetobacter</taxon>
    </lineage>
</organism>
<dbReference type="EMBL" id="CP157981">
    <property type="protein sequence ID" value="XBU16983.1"/>
    <property type="molecule type" value="Genomic_DNA"/>
</dbReference>
<proteinExistence type="predicted"/>
<sequence length="112" mass="12327">MIKKHICFVVMALLGLGGCQTYSTNQTHFIMITKSLGTKQCSGVNADDQLHQLKHELEQANIKVFAAEISTDQMSHIALCGADDGKIAIFKIRQESVISAENMGYKLKIADE</sequence>
<accession>A0AAU7T186</accession>
<dbReference type="AlphaFoldDB" id="A0AAU7T186"/>
<reference evidence="1" key="1">
    <citation type="submission" date="2024-06" db="EMBL/GenBank/DDBJ databases">
        <authorList>
            <person name="Song Z."/>
        </authorList>
    </citation>
    <scope>NUCLEOTIDE SEQUENCE</scope>
    <source>
        <strain evidence="1">A1-4-2</strain>
    </source>
</reference>
<evidence type="ECO:0008006" key="2">
    <source>
        <dbReference type="Google" id="ProtNLM"/>
    </source>
</evidence>